<dbReference type="EC" id="2.1.1.-" evidence="1"/>
<dbReference type="PANTHER" id="PTHR43861">
    <property type="entry name" value="TRANS-ACONITATE 2-METHYLTRANSFERASE-RELATED"/>
    <property type="match status" value="1"/>
</dbReference>
<dbReference type="AlphaFoldDB" id="T1BPZ0"/>
<reference evidence="1" key="1">
    <citation type="submission" date="2013-08" db="EMBL/GenBank/DDBJ databases">
        <authorList>
            <person name="Mendez C."/>
            <person name="Richter M."/>
            <person name="Ferrer M."/>
            <person name="Sanchez J."/>
        </authorList>
    </citation>
    <scope>NUCLEOTIDE SEQUENCE</scope>
</reference>
<protein>
    <submittedName>
        <fullName evidence="1">Methyltransferase type 11 domain protein</fullName>
        <ecNumber evidence="1">2.1.1.-</ecNumber>
    </submittedName>
</protein>
<evidence type="ECO:0000313" key="1">
    <source>
        <dbReference type="EMBL" id="EQD71932.1"/>
    </source>
</evidence>
<proteinExistence type="predicted"/>
<dbReference type="InterPro" id="IPR029063">
    <property type="entry name" value="SAM-dependent_MTases_sf"/>
</dbReference>
<reference evidence="1" key="2">
    <citation type="journal article" date="2014" name="ISME J.">
        <title>Microbial stratification in low pH oxic and suboxic macroscopic growths along an acid mine drainage.</title>
        <authorList>
            <person name="Mendez-Garcia C."/>
            <person name="Mesa V."/>
            <person name="Sprenger R.R."/>
            <person name="Richter M."/>
            <person name="Diez M.S."/>
            <person name="Solano J."/>
            <person name="Bargiela R."/>
            <person name="Golyshina O.V."/>
            <person name="Manteca A."/>
            <person name="Ramos J.L."/>
            <person name="Gallego J.R."/>
            <person name="Llorente I."/>
            <person name="Martins Dos Santos V.A."/>
            <person name="Jensen O.N."/>
            <person name="Pelaez A.I."/>
            <person name="Sanchez J."/>
            <person name="Ferrer M."/>
        </authorList>
    </citation>
    <scope>NUCLEOTIDE SEQUENCE</scope>
</reference>
<dbReference type="Gene3D" id="3.40.50.150">
    <property type="entry name" value="Vaccinia Virus protein VP39"/>
    <property type="match status" value="1"/>
</dbReference>
<keyword evidence="1" id="KW-0808">Transferase</keyword>
<dbReference type="EMBL" id="AUZY01002625">
    <property type="protein sequence ID" value="EQD71932.1"/>
    <property type="molecule type" value="Genomic_DNA"/>
</dbReference>
<dbReference type="CDD" id="cd02440">
    <property type="entry name" value="AdoMet_MTases"/>
    <property type="match status" value="1"/>
</dbReference>
<comment type="caution">
    <text evidence="1">The sequence shown here is derived from an EMBL/GenBank/DDBJ whole genome shotgun (WGS) entry which is preliminary data.</text>
</comment>
<organism evidence="1">
    <name type="scientific">mine drainage metagenome</name>
    <dbReference type="NCBI Taxonomy" id="410659"/>
    <lineage>
        <taxon>unclassified sequences</taxon>
        <taxon>metagenomes</taxon>
        <taxon>ecological metagenomes</taxon>
    </lineage>
</organism>
<accession>T1BPZ0</accession>
<dbReference type="SUPFAM" id="SSF53335">
    <property type="entry name" value="S-adenosyl-L-methionine-dependent methyltransferases"/>
    <property type="match status" value="1"/>
</dbReference>
<keyword evidence="1" id="KW-0489">Methyltransferase</keyword>
<dbReference type="GO" id="GO:0008168">
    <property type="term" value="F:methyltransferase activity"/>
    <property type="evidence" value="ECO:0007669"/>
    <property type="project" value="UniProtKB-KW"/>
</dbReference>
<name>T1BPZ0_9ZZZZ</name>
<sequence length="254" mass="29258">MNDPSKECYDRYLSTYLRQTNNRFRSLSEIRDGRLDRLPRWLDQVAIEARVLDAGCATGYLLGLLGEIGFGNLTGVDRSEELVAAARQNLPSFIVIHIADIRDFLSRTPDAAYDVIFFHHVLEHISRDETIPLLREFRRCLAKGGLLNIRTPNASCLLAGYACCGDFTHITFFNEYSLVQVLELAGFEPGEITFVHHPPNLIWSVRHPVRMLWRGLNRLRWHLNRWVHRAVCILLDLNPRPRVSDIEVDALIRK</sequence>
<gene>
    <name evidence="1" type="ORF">B1B_04180</name>
</gene>
<dbReference type="Pfam" id="PF13489">
    <property type="entry name" value="Methyltransf_23"/>
    <property type="match status" value="1"/>
</dbReference>
<dbReference type="GO" id="GO:0032259">
    <property type="term" value="P:methylation"/>
    <property type="evidence" value="ECO:0007669"/>
    <property type="project" value="UniProtKB-KW"/>
</dbReference>